<comment type="similarity">
    <text evidence="1">Belongs to the ABC transporter superfamily.</text>
</comment>
<dbReference type="InterPro" id="IPR015854">
    <property type="entry name" value="ABC_transpr_LolD-like"/>
</dbReference>
<evidence type="ECO:0000313" key="7">
    <source>
        <dbReference type="Proteomes" id="UP001201549"/>
    </source>
</evidence>
<feature type="domain" description="ABC transporter" evidence="5">
    <location>
        <begin position="2"/>
        <end position="224"/>
    </location>
</feature>
<name>A0ABT2FIX2_9GAMM</name>
<sequence>MLRFNNIGKNYAVGKQQVAVLQGVSGELAAGEMVALCGPSGSGKSTLLQILGALDLRYQGEIEFAAKPFPRTAPAATLLRRQQLGFIFQRFNLVPVLTAEENVMLPLQLRGWSTEQQLQAARAMLTQVGLAAQLQQKPAALSGGQQQRVAIARAMVSRPALVIADEPTASLDSVSAQQVINLLRELCHQSGSAVLVATHDPRMAASCDRTIRLHDGRILMEAAA</sequence>
<keyword evidence="4 6" id="KW-0067">ATP-binding</keyword>
<evidence type="ECO:0000256" key="1">
    <source>
        <dbReference type="ARBA" id="ARBA00005417"/>
    </source>
</evidence>
<proteinExistence type="inferred from homology"/>
<reference evidence="7" key="1">
    <citation type="submission" date="2023-07" db="EMBL/GenBank/DDBJ databases">
        <title>Shewanella mangrovi sp. nov., an acetaldehyde- degrading bacterium isolated from mangrove sediment.</title>
        <authorList>
            <person name="Liu Y."/>
        </authorList>
    </citation>
    <scope>NUCLEOTIDE SEQUENCE [LARGE SCALE GENOMIC DNA]</scope>
    <source>
        <strain evidence="7">C32</strain>
    </source>
</reference>
<comment type="caution">
    <text evidence="6">The sequence shown here is derived from an EMBL/GenBank/DDBJ whole genome shotgun (WGS) entry which is preliminary data.</text>
</comment>
<dbReference type="PROSITE" id="PS00211">
    <property type="entry name" value="ABC_TRANSPORTER_1"/>
    <property type="match status" value="1"/>
</dbReference>
<dbReference type="EMBL" id="JAKOGG010000002">
    <property type="protein sequence ID" value="MCS4555615.1"/>
    <property type="molecule type" value="Genomic_DNA"/>
</dbReference>
<dbReference type="InterPro" id="IPR003593">
    <property type="entry name" value="AAA+_ATPase"/>
</dbReference>
<dbReference type="InterPro" id="IPR027417">
    <property type="entry name" value="P-loop_NTPase"/>
</dbReference>
<evidence type="ECO:0000259" key="5">
    <source>
        <dbReference type="PROSITE" id="PS50893"/>
    </source>
</evidence>
<dbReference type="GO" id="GO:0005524">
    <property type="term" value="F:ATP binding"/>
    <property type="evidence" value="ECO:0007669"/>
    <property type="project" value="UniProtKB-KW"/>
</dbReference>
<dbReference type="InterPro" id="IPR003439">
    <property type="entry name" value="ABC_transporter-like_ATP-bd"/>
</dbReference>
<keyword evidence="7" id="KW-1185">Reference proteome</keyword>
<protein>
    <submittedName>
        <fullName evidence="6">ABC transporter ATP-binding protein</fullName>
    </submittedName>
</protein>
<dbReference type="Proteomes" id="UP001201549">
    <property type="component" value="Unassembled WGS sequence"/>
</dbReference>
<gene>
    <name evidence="6" type="ORF">L9G74_04135</name>
</gene>
<dbReference type="RefSeq" id="WP_238895009.1">
    <property type="nucleotide sequence ID" value="NZ_JAKOGG010000002.1"/>
</dbReference>
<dbReference type="SUPFAM" id="SSF52540">
    <property type="entry name" value="P-loop containing nucleoside triphosphate hydrolases"/>
    <property type="match status" value="1"/>
</dbReference>
<evidence type="ECO:0000256" key="2">
    <source>
        <dbReference type="ARBA" id="ARBA00022448"/>
    </source>
</evidence>
<dbReference type="Gene3D" id="3.40.50.300">
    <property type="entry name" value="P-loop containing nucleotide triphosphate hydrolases"/>
    <property type="match status" value="1"/>
</dbReference>
<keyword evidence="3" id="KW-0547">Nucleotide-binding</keyword>
<evidence type="ECO:0000256" key="3">
    <source>
        <dbReference type="ARBA" id="ARBA00022741"/>
    </source>
</evidence>
<dbReference type="SMART" id="SM00382">
    <property type="entry name" value="AAA"/>
    <property type="match status" value="1"/>
</dbReference>
<accession>A0ABT2FIX2</accession>
<evidence type="ECO:0000313" key="6">
    <source>
        <dbReference type="EMBL" id="MCS4555615.1"/>
    </source>
</evidence>
<dbReference type="Pfam" id="PF00005">
    <property type="entry name" value="ABC_tran"/>
    <property type="match status" value="1"/>
</dbReference>
<dbReference type="PANTHER" id="PTHR24220">
    <property type="entry name" value="IMPORT ATP-BINDING PROTEIN"/>
    <property type="match status" value="1"/>
</dbReference>
<dbReference type="InterPro" id="IPR017871">
    <property type="entry name" value="ABC_transporter-like_CS"/>
</dbReference>
<organism evidence="6 7">
    <name type="scientific">Shewanella electrica</name>
    <dbReference type="NCBI Taxonomy" id="515560"/>
    <lineage>
        <taxon>Bacteria</taxon>
        <taxon>Pseudomonadati</taxon>
        <taxon>Pseudomonadota</taxon>
        <taxon>Gammaproteobacteria</taxon>
        <taxon>Alteromonadales</taxon>
        <taxon>Shewanellaceae</taxon>
        <taxon>Shewanella</taxon>
    </lineage>
</organism>
<dbReference type="CDD" id="cd03255">
    <property type="entry name" value="ABC_MJ0796_LolCDE_FtsE"/>
    <property type="match status" value="1"/>
</dbReference>
<dbReference type="PANTHER" id="PTHR24220:SF689">
    <property type="entry name" value="LIPOPROTEIN-RELEASING SYSTEM ATP-BINDING PROTEIN LOLD"/>
    <property type="match status" value="1"/>
</dbReference>
<dbReference type="InterPro" id="IPR017911">
    <property type="entry name" value="MacB-like_ATP-bd"/>
</dbReference>
<dbReference type="PROSITE" id="PS50893">
    <property type="entry name" value="ABC_TRANSPORTER_2"/>
    <property type="match status" value="1"/>
</dbReference>
<evidence type="ECO:0000256" key="4">
    <source>
        <dbReference type="ARBA" id="ARBA00022840"/>
    </source>
</evidence>
<keyword evidence="2" id="KW-0813">Transport</keyword>